<dbReference type="Gene3D" id="1.25.40.10">
    <property type="entry name" value="Tetratricopeptide repeat domain"/>
    <property type="match status" value="2"/>
</dbReference>
<name>A0ABX8R4E3_9ACTN</name>
<dbReference type="EMBL" id="CP059572">
    <property type="protein sequence ID" value="QXJ25713.1"/>
    <property type="molecule type" value="Genomic_DNA"/>
</dbReference>
<dbReference type="InterPro" id="IPR016024">
    <property type="entry name" value="ARM-type_fold"/>
</dbReference>
<reference evidence="1" key="1">
    <citation type="submission" date="2020-07" db="EMBL/GenBank/DDBJ databases">
        <authorList>
            <person name="Tarantini F.S."/>
            <person name="Hong K.W."/>
            <person name="Chan K.G."/>
        </authorList>
    </citation>
    <scope>NUCLEOTIDE SEQUENCE</scope>
    <source>
        <strain evidence="1">32-07</strain>
    </source>
</reference>
<gene>
    <name evidence="1" type="ORF">AGRA3207_007242</name>
</gene>
<keyword evidence="2" id="KW-1185">Reference proteome</keyword>
<evidence type="ECO:0000313" key="2">
    <source>
        <dbReference type="Proteomes" id="UP001049518"/>
    </source>
</evidence>
<protein>
    <recommendedName>
        <fullName evidence="3">Tetratricopeptide repeat protein</fullName>
    </recommendedName>
</protein>
<dbReference type="Proteomes" id="UP001049518">
    <property type="component" value="Chromosome"/>
</dbReference>
<dbReference type="SUPFAM" id="SSF81901">
    <property type="entry name" value="HCP-like"/>
    <property type="match status" value="2"/>
</dbReference>
<proteinExistence type="predicted"/>
<sequence>MLAELDETGADQEHLRLRERFDEALVAEREPQAVVLAAADWWQAAGIGIPVSLLHQQAARRMSTLAPGCSLTPRGFEAGLAWATAPPALLVADDAGRYELADGIPLSLLPRHESLVSETGRPVTPMAAVALAARALSDLRGDREVARSALSYAIDGDDADAAALARWHLLEADLDDGDRGAARAGFERIVQEGHFAIAPRAMFALARLDFDARHPAAEELLQRAIDCRHRLVTSPAARLLRDLRLRHDDEAGAITAGRIVFDCQDPLLAAFDGRVLAALLVRSGEDTAAEQVLRQVIDLEDLFESGRAAADLARILIERGEYAEAERELTEALTWDVLHRADLQIALAGAHLAQGDLTAAEELIDKAKASDLPPSSQELARMGVMQAHMALAREDDQTAADIYTDLLGHPDRVTRQTAHELVLQAGTLLARGGPCAIPGLAPPLRHLMVEADTPVREWAAYGVGRIAESEGNTRLSGQAYRIAACGANPDYAVRAARKLAAADLTEHDQALNSLLQILEGDAADAVAGAIVPAGTLIRHSRHLGFRRRARLVLRVHEACLRHIEAGDPYAAHIAFALGTLHFEVLGRPRKAIEPWEIAADSDDADIKAAAAFNLGLAHAHVSQSISAVQAFQTAIATGHFEFAPKATYALGQLAEELHDLPAATDAYLQALTTEHPEVAPRAAFQLACLVRRDQPDDAESALQQIINAPEAPADITGAAYAQLGRIYAENGNRKLARRFWHKGKRHADHATAAAFAAERKKIGRVTRRPR</sequence>
<evidence type="ECO:0008006" key="3">
    <source>
        <dbReference type="Google" id="ProtNLM"/>
    </source>
</evidence>
<dbReference type="SUPFAM" id="SSF48371">
    <property type="entry name" value="ARM repeat"/>
    <property type="match status" value="1"/>
</dbReference>
<dbReference type="InterPro" id="IPR011990">
    <property type="entry name" value="TPR-like_helical_dom_sf"/>
</dbReference>
<organism evidence="1 2">
    <name type="scientific">Actinomadura graeca</name>
    <dbReference type="NCBI Taxonomy" id="2750812"/>
    <lineage>
        <taxon>Bacteria</taxon>
        <taxon>Bacillati</taxon>
        <taxon>Actinomycetota</taxon>
        <taxon>Actinomycetes</taxon>
        <taxon>Streptosporangiales</taxon>
        <taxon>Thermomonosporaceae</taxon>
        <taxon>Actinomadura</taxon>
    </lineage>
</organism>
<accession>A0ABX8R4E3</accession>
<dbReference type="SUPFAM" id="SSF48452">
    <property type="entry name" value="TPR-like"/>
    <property type="match status" value="1"/>
</dbReference>
<dbReference type="RefSeq" id="WP_231331865.1">
    <property type="nucleotide sequence ID" value="NZ_CP059572.1"/>
</dbReference>
<evidence type="ECO:0000313" key="1">
    <source>
        <dbReference type="EMBL" id="QXJ25713.1"/>
    </source>
</evidence>